<dbReference type="OrthoDB" id="325348at2157"/>
<dbReference type="GeneID" id="56037946"/>
<evidence type="ECO:0000256" key="1">
    <source>
        <dbReference type="SAM" id="MobiDB-lite"/>
    </source>
</evidence>
<dbReference type="Proteomes" id="UP000509626">
    <property type="component" value="Chromosome"/>
</dbReference>
<accession>A0A7D5LAV1</accession>
<proteinExistence type="predicted"/>
<dbReference type="EMBL" id="CP058579">
    <property type="protein sequence ID" value="QLG62188.1"/>
    <property type="molecule type" value="Genomic_DNA"/>
</dbReference>
<feature type="region of interest" description="Disordered" evidence="1">
    <location>
        <begin position="32"/>
        <end position="81"/>
    </location>
</feature>
<dbReference type="RefSeq" id="WP_179268773.1">
    <property type="nucleotide sequence ID" value="NZ_CP058579.1"/>
</dbReference>
<evidence type="ECO:0000313" key="3">
    <source>
        <dbReference type="Proteomes" id="UP000509626"/>
    </source>
</evidence>
<name>A0A7D5LAV1_9EURY</name>
<gene>
    <name evidence="2" type="ORF">HUG12_10765</name>
</gene>
<dbReference type="AlphaFoldDB" id="A0A7D5LAV1"/>
<sequence>MTLGDQNRGRLTTEGVGEFRCPICRARCTESQSSDVPGEFGHYPGCPERPDHLPNGGSHYFKPDEEDIGRVAADGGEEVDP</sequence>
<dbReference type="KEGG" id="halu:HUG12_10765"/>
<reference evidence="2 3" key="1">
    <citation type="submission" date="2020-06" db="EMBL/GenBank/DDBJ databases">
        <title>NJ-3-1, isolated from saline soil.</title>
        <authorList>
            <person name="Cui H.L."/>
            <person name="Shi X."/>
        </authorList>
    </citation>
    <scope>NUCLEOTIDE SEQUENCE [LARGE SCALE GENOMIC DNA]</scope>
    <source>
        <strain evidence="2 3">NJ-3-1</strain>
    </source>
</reference>
<organism evidence="2 3">
    <name type="scientific">Halorarum salinum</name>
    <dbReference type="NCBI Taxonomy" id="2743089"/>
    <lineage>
        <taxon>Archaea</taxon>
        <taxon>Methanobacteriati</taxon>
        <taxon>Methanobacteriota</taxon>
        <taxon>Stenosarchaea group</taxon>
        <taxon>Halobacteria</taxon>
        <taxon>Halobacteriales</taxon>
        <taxon>Haloferacaceae</taxon>
        <taxon>Halorarum</taxon>
    </lineage>
</organism>
<keyword evidence="3" id="KW-1185">Reference proteome</keyword>
<evidence type="ECO:0000313" key="2">
    <source>
        <dbReference type="EMBL" id="QLG62188.1"/>
    </source>
</evidence>
<protein>
    <submittedName>
        <fullName evidence="2">Uncharacterized protein</fullName>
    </submittedName>
</protein>